<dbReference type="PRINTS" id="PR00368">
    <property type="entry name" value="FADPNR"/>
</dbReference>
<accession>A0ABV9DTY0</accession>
<dbReference type="PANTHER" id="PTHR48105">
    <property type="entry name" value="THIOREDOXIN REDUCTASE 1-RELATED-RELATED"/>
    <property type="match status" value="1"/>
</dbReference>
<dbReference type="InterPro" id="IPR023753">
    <property type="entry name" value="FAD/NAD-binding_dom"/>
</dbReference>
<proteinExistence type="predicted"/>
<feature type="domain" description="FAD/NAD(P)-binding" evidence="4">
    <location>
        <begin position="19"/>
        <end position="304"/>
    </location>
</feature>
<dbReference type="InterPro" id="IPR036188">
    <property type="entry name" value="FAD/NAD-bd_sf"/>
</dbReference>
<dbReference type="Pfam" id="PF07992">
    <property type="entry name" value="Pyr_redox_2"/>
    <property type="match status" value="1"/>
</dbReference>
<comment type="catalytic activity">
    <reaction evidence="3">
        <text>[thioredoxin]-dithiol + NADP(+) = [thioredoxin]-disulfide + NADPH + H(+)</text>
        <dbReference type="Rhea" id="RHEA:20345"/>
        <dbReference type="Rhea" id="RHEA-COMP:10698"/>
        <dbReference type="Rhea" id="RHEA-COMP:10700"/>
        <dbReference type="ChEBI" id="CHEBI:15378"/>
        <dbReference type="ChEBI" id="CHEBI:29950"/>
        <dbReference type="ChEBI" id="CHEBI:50058"/>
        <dbReference type="ChEBI" id="CHEBI:57783"/>
        <dbReference type="ChEBI" id="CHEBI:58349"/>
        <dbReference type="EC" id="1.8.1.9"/>
    </reaction>
</comment>
<comment type="caution">
    <text evidence="5">The sequence shown here is derived from an EMBL/GenBank/DDBJ whole genome shotgun (WGS) entry which is preliminary data.</text>
</comment>
<protein>
    <submittedName>
        <fullName evidence="5">NAD(P)/FAD-dependent oxidoreductase</fullName>
    </submittedName>
</protein>
<dbReference type="Gene3D" id="3.50.50.60">
    <property type="entry name" value="FAD/NAD(P)-binding domain"/>
    <property type="match status" value="2"/>
</dbReference>
<dbReference type="InterPro" id="IPR050097">
    <property type="entry name" value="Ferredoxin-NADP_redctase_2"/>
</dbReference>
<organism evidence="5 6">
    <name type="scientific">Nocardiopsis mangrovi</name>
    <dbReference type="NCBI Taxonomy" id="1179818"/>
    <lineage>
        <taxon>Bacteria</taxon>
        <taxon>Bacillati</taxon>
        <taxon>Actinomycetota</taxon>
        <taxon>Actinomycetes</taxon>
        <taxon>Streptosporangiales</taxon>
        <taxon>Nocardiopsidaceae</taxon>
        <taxon>Nocardiopsis</taxon>
    </lineage>
</organism>
<keyword evidence="2" id="KW-0560">Oxidoreductase</keyword>
<evidence type="ECO:0000259" key="4">
    <source>
        <dbReference type="Pfam" id="PF07992"/>
    </source>
</evidence>
<evidence type="ECO:0000313" key="6">
    <source>
        <dbReference type="Proteomes" id="UP001595923"/>
    </source>
</evidence>
<sequence>MSVRASAHASDALPSEAVDVVVIGGGAAGLNGALILARSRRSVVVIDSGTPRNAPAEAVHGFIVLDGRPPSEILERGREQVRRYGGRVVSGEVGSTEPAAPAPDGDLRFTVILADGRAVTARRVLVATGLRDELPDIPGLAEHWGHGVVHCPYCHGWEVRDEPIGVLATGPASVHQALLFRQLTDDLIYFTLGHEPDADTRARFAARGIRIVDAPVREVVTGQDSGIAGVRMADGAVVARRVLAVATHMRARTEGLDGLKLPMEDLAGGTGRRFASGMAGTTEVPGVWVAGNATDLMAQVGASAAAGALAGSHINAQLAAADTDAALAAAQGGTTTT</sequence>
<evidence type="ECO:0000313" key="5">
    <source>
        <dbReference type="EMBL" id="MFC4562351.1"/>
    </source>
</evidence>
<dbReference type="RefSeq" id="WP_378573500.1">
    <property type="nucleotide sequence ID" value="NZ_JBHSFQ010000008.1"/>
</dbReference>
<reference evidence="6" key="1">
    <citation type="journal article" date="2019" name="Int. J. Syst. Evol. Microbiol.">
        <title>The Global Catalogue of Microorganisms (GCM) 10K type strain sequencing project: providing services to taxonomists for standard genome sequencing and annotation.</title>
        <authorList>
            <consortium name="The Broad Institute Genomics Platform"/>
            <consortium name="The Broad Institute Genome Sequencing Center for Infectious Disease"/>
            <person name="Wu L."/>
            <person name="Ma J."/>
        </authorList>
    </citation>
    <scope>NUCLEOTIDE SEQUENCE [LARGE SCALE GENOMIC DNA]</scope>
    <source>
        <strain evidence="6">XZYJ18</strain>
    </source>
</reference>
<dbReference type="SUPFAM" id="SSF51905">
    <property type="entry name" value="FAD/NAD(P)-binding domain"/>
    <property type="match status" value="1"/>
</dbReference>
<dbReference type="PRINTS" id="PR00469">
    <property type="entry name" value="PNDRDTASEII"/>
</dbReference>
<evidence type="ECO:0000256" key="2">
    <source>
        <dbReference type="ARBA" id="ARBA00023002"/>
    </source>
</evidence>
<keyword evidence="1" id="KW-0285">Flavoprotein</keyword>
<dbReference type="EMBL" id="JBHSFQ010000008">
    <property type="protein sequence ID" value="MFC4562351.1"/>
    <property type="molecule type" value="Genomic_DNA"/>
</dbReference>
<evidence type="ECO:0000256" key="3">
    <source>
        <dbReference type="ARBA" id="ARBA00048132"/>
    </source>
</evidence>
<dbReference type="Proteomes" id="UP001595923">
    <property type="component" value="Unassembled WGS sequence"/>
</dbReference>
<name>A0ABV9DTY0_9ACTN</name>
<gene>
    <name evidence="5" type="ORF">ACFO4E_10835</name>
</gene>
<evidence type="ECO:0000256" key="1">
    <source>
        <dbReference type="ARBA" id="ARBA00022630"/>
    </source>
</evidence>
<keyword evidence="6" id="KW-1185">Reference proteome</keyword>